<dbReference type="Pfam" id="PF01607">
    <property type="entry name" value="CBM_14"/>
    <property type="match status" value="1"/>
</dbReference>
<dbReference type="InterPro" id="IPR002557">
    <property type="entry name" value="Chitin-bd_dom"/>
</dbReference>
<dbReference type="Proteomes" id="UP000274131">
    <property type="component" value="Unassembled WGS sequence"/>
</dbReference>
<reference evidence="5" key="1">
    <citation type="submission" date="2017-02" db="UniProtKB">
        <authorList>
            <consortium name="WormBaseParasite"/>
        </authorList>
    </citation>
    <scope>IDENTIFICATION</scope>
</reference>
<dbReference type="PROSITE" id="PS50940">
    <property type="entry name" value="CHIT_BIND_II"/>
    <property type="match status" value="1"/>
</dbReference>
<keyword evidence="1" id="KW-1133">Transmembrane helix</keyword>
<dbReference type="GO" id="GO:0005576">
    <property type="term" value="C:extracellular region"/>
    <property type="evidence" value="ECO:0007669"/>
    <property type="project" value="InterPro"/>
</dbReference>
<evidence type="ECO:0000313" key="3">
    <source>
        <dbReference type="EMBL" id="VDD96558.1"/>
    </source>
</evidence>
<sequence length="398" mass="42129">RIGSPTIPATHAAAPGAPARKGCCLGLAAAARVPQATVPVAPPQISSPTIPATYAATPAVSPRRGCGRGTSRGLAAVTVDGAVHPATSGIGRLAGGIDGMETAGASSSGVPSETACETVPLTFSGMPVEPVVKTSGIEIVKKRTGEFYSAFSCRSHPDGVYPLPGSLSSIVLCHSGDAVILSCPEGLVMDERELKCVENGGRIRGKLAMEWDMGPSPLGVRLSIMCHCLGIAIASFAHRRWFSTIWRRDLCCGVQVKAFVLVLRVVMMHVCQSLTFIFVIVKTLSVKMDFDITGKWAVGSRKVRPLLSLLESPVVRLVWGAPDKLMVRADCGFCISGLSMCGFGNSAPKNFGVRKTFQKEVVAESFGESICGLQYYFLLGQPENLQRMNKLVRGHVSV</sequence>
<feature type="transmembrane region" description="Helical" evidence="1">
    <location>
        <begin position="218"/>
        <end position="238"/>
    </location>
</feature>
<keyword evidence="1" id="KW-0472">Membrane</keyword>
<dbReference type="WBParaSite" id="EVEC_0001206401-mRNA-1">
    <property type="protein sequence ID" value="EVEC_0001206401-mRNA-1"/>
    <property type="gene ID" value="EVEC_0001206401"/>
</dbReference>
<keyword evidence="4" id="KW-1185">Reference proteome</keyword>
<feature type="transmembrane region" description="Helical" evidence="1">
    <location>
        <begin position="258"/>
        <end position="281"/>
    </location>
</feature>
<reference evidence="3 4" key="2">
    <citation type="submission" date="2018-10" db="EMBL/GenBank/DDBJ databases">
        <authorList>
            <consortium name="Pathogen Informatics"/>
        </authorList>
    </citation>
    <scope>NUCLEOTIDE SEQUENCE [LARGE SCALE GENOMIC DNA]</scope>
</reference>
<gene>
    <name evidence="3" type="ORF">EVEC_LOCUS11309</name>
</gene>
<organism evidence="5">
    <name type="scientific">Enterobius vermicularis</name>
    <name type="common">Human pinworm</name>
    <dbReference type="NCBI Taxonomy" id="51028"/>
    <lineage>
        <taxon>Eukaryota</taxon>
        <taxon>Metazoa</taxon>
        <taxon>Ecdysozoa</taxon>
        <taxon>Nematoda</taxon>
        <taxon>Chromadorea</taxon>
        <taxon>Rhabditida</taxon>
        <taxon>Spirurina</taxon>
        <taxon>Oxyuridomorpha</taxon>
        <taxon>Oxyuroidea</taxon>
        <taxon>Oxyuridae</taxon>
        <taxon>Enterobius</taxon>
    </lineage>
</organism>
<evidence type="ECO:0000313" key="4">
    <source>
        <dbReference type="Proteomes" id="UP000274131"/>
    </source>
</evidence>
<keyword evidence="1" id="KW-0812">Transmembrane</keyword>
<name>A0A0N4VMB3_ENTVE</name>
<dbReference type="GO" id="GO:0008061">
    <property type="term" value="F:chitin binding"/>
    <property type="evidence" value="ECO:0007669"/>
    <property type="project" value="InterPro"/>
</dbReference>
<feature type="domain" description="Chitin-binding type-2" evidence="2">
    <location>
        <begin position="150"/>
        <end position="196"/>
    </location>
</feature>
<dbReference type="EMBL" id="UXUI01011862">
    <property type="protein sequence ID" value="VDD96558.1"/>
    <property type="molecule type" value="Genomic_DNA"/>
</dbReference>
<protein>
    <submittedName>
        <fullName evidence="5">Chitin-binding type-2 domain-containing protein</fullName>
    </submittedName>
</protein>
<dbReference type="SUPFAM" id="SSF57625">
    <property type="entry name" value="Invertebrate chitin-binding proteins"/>
    <property type="match status" value="1"/>
</dbReference>
<evidence type="ECO:0000259" key="2">
    <source>
        <dbReference type="PROSITE" id="PS50940"/>
    </source>
</evidence>
<evidence type="ECO:0000256" key="1">
    <source>
        <dbReference type="SAM" id="Phobius"/>
    </source>
</evidence>
<dbReference type="InterPro" id="IPR036508">
    <property type="entry name" value="Chitin-bd_dom_sf"/>
</dbReference>
<proteinExistence type="predicted"/>
<dbReference type="AlphaFoldDB" id="A0A0N4VMB3"/>
<evidence type="ECO:0000313" key="5">
    <source>
        <dbReference type="WBParaSite" id="EVEC_0001206401-mRNA-1"/>
    </source>
</evidence>
<accession>A0A0N4VMB3</accession>